<sequence>MDQHQVSQLDQLGVEEDLLGYKDHEAKLLSETSRPQIINPRTMRLNRYAIRDRVEIAIREALRRL</sequence>
<organism evidence="1 2">
    <name type="scientific">Tabrizicola oligotrophica</name>
    <dbReference type="NCBI Taxonomy" id="2710650"/>
    <lineage>
        <taxon>Bacteria</taxon>
        <taxon>Pseudomonadati</taxon>
        <taxon>Pseudomonadota</taxon>
        <taxon>Alphaproteobacteria</taxon>
        <taxon>Rhodobacterales</taxon>
        <taxon>Paracoccaceae</taxon>
        <taxon>Tabrizicola</taxon>
    </lineage>
</organism>
<dbReference type="EMBL" id="JAAIVJ010000031">
    <property type="protein sequence ID" value="NEY92279.1"/>
    <property type="molecule type" value="Genomic_DNA"/>
</dbReference>
<evidence type="ECO:0000313" key="1">
    <source>
        <dbReference type="EMBL" id="NEY92279.1"/>
    </source>
</evidence>
<comment type="caution">
    <text evidence="1">The sequence shown here is derived from an EMBL/GenBank/DDBJ whole genome shotgun (WGS) entry which is preliminary data.</text>
</comment>
<gene>
    <name evidence="1" type="ORF">G4Z14_18560</name>
</gene>
<accession>A0A6M0QXT8</accession>
<keyword evidence="2" id="KW-1185">Reference proteome</keyword>
<dbReference type="Proteomes" id="UP000477782">
    <property type="component" value="Unassembled WGS sequence"/>
</dbReference>
<dbReference type="RefSeq" id="WP_164628452.1">
    <property type="nucleotide sequence ID" value="NZ_JAAIVJ010000031.1"/>
</dbReference>
<evidence type="ECO:0000313" key="2">
    <source>
        <dbReference type="Proteomes" id="UP000477782"/>
    </source>
</evidence>
<dbReference type="AlphaFoldDB" id="A0A6M0QXT8"/>
<name>A0A6M0QXT8_9RHOB</name>
<proteinExistence type="predicted"/>
<protein>
    <submittedName>
        <fullName evidence="1">Uncharacterized protein</fullName>
    </submittedName>
</protein>
<reference evidence="1 2" key="1">
    <citation type="submission" date="2020-02" db="EMBL/GenBank/DDBJ databases">
        <authorList>
            <person name="Chen W.-M."/>
        </authorList>
    </citation>
    <scope>NUCLEOTIDE SEQUENCE [LARGE SCALE GENOMIC DNA]</scope>
    <source>
        <strain evidence="1 2">KMS-5</strain>
    </source>
</reference>